<comment type="caution">
    <text evidence="2">The sequence shown here is derived from an EMBL/GenBank/DDBJ whole genome shotgun (WGS) entry which is preliminary data.</text>
</comment>
<dbReference type="EMBL" id="JACGWW010000002">
    <property type="protein sequence ID" value="MBA8813658.1"/>
    <property type="molecule type" value="Genomic_DNA"/>
</dbReference>
<name>A0A7W3PJ35_9MICO</name>
<feature type="compositionally biased region" description="Pro residues" evidence="1">
    <location>
        <begin position="41"/>
        <end position="51"/>
    </location>
</feature>
<protein>
    <submittedName>
        <fullName evidence="2">Uncharacterized protein</fullName>
    </submittedName>
</protein>
<feature type="compositionally biased region" description="Basic and acidic residues" evidence="1">
    <location>
        <begin position="58"/>
        <end position="71"/>
    </location>
</feature>
<evidence type="ECO:0000313" key="3">
    <source>
        <dbReference type="Proteomes" id="UP000522688"/>
    </source>
</evidence>
<dbReference type="AlphaFoldDB" id="A0A7W3PJ35"/>
<dbReference type="Proteomes" id="UP000522688">
    <property type="component" value="Unassembled WGS sequence"/>
</dbReference>
<organism evidence="2 3">
    <name type="scientific">Frigoribacterium faeni</name>
    <dbReference type="NCBI Taxonomy" id="145483"/>
    <lineage>
        <taxon>Bacteria</taxon>
        <taxon>Bacillati</taxon>
        <taxon>Actinomycetota</taxon>
        <taxon>Actinomycetes</taxon>
        <taxon>Micrococcales</taxon>
        <taxon>Microbacteriaceae</taxon>
        <taxon>Frigoribacterium</taxon>
    </lineage>
</organism>
<gene>
    <name evidence="2" type="ORF">FB463_001907</name>
</gene>
<proteinExistence type="predicted"/>
<reference evidence="2 3" key="1">
    <citation type="submission" date="2020-07" db="EMBL/GenBank/DDBJ databases">
        <title>Sequencing the genomes of 1000 actinobacteria strains.</title>
        <authorList>
            <person name="Klenk H.-P."/>
        </authorList>
    </citation>
    <scope>NUCLEOTIDE SEQUENCE [LARGE SCALE GENOMIC DNA]</scope>
    <source>
        <strain evidence="2 3">DSM 10309</strain>
    </source>
</reference>
<evidence type="ECO:0000256" key="1">
    <source>
        <dbReference type="SAM" id="MobiDB-lite"/>
    </source>
</evidence>
<accession>A0A7W3PJ35</accession>
<evidence type="ECO:0000313" key="2">
    <source>
        <dbReference type="EMBL" id="MBA8813658.1"/>
    </source>
</evidence>
<sequence>MTRGGATSGDDTPGVVEAAEQRPLVVRRRAGRRVTTDPVPGSDPTPAPEPPRQGSGENDQRLRADVPPHWG</sequence>
<feature type="region of interest" description="Disordered" evidence="1">
    <location>
        <begin position="1"/>
        <end position="71"/>
    </location>
</feature>